<dbReference type="PROSITE" id="PS51421">
    <property type="entry name" value="RAS"/>
    <property type="match status" value="1"/>
</dbReference>
<dbReference type="Gene3D" id="3.40.50.300">
    <property type="entry name" value="P-loop containing nucleotide triphosphate hydrolases"/>
    <property type="match status" value="1"/>
</dbReference>
<dbReference type="InterPro" id="IPR050209">
    <property type="entry name" value="Rab_GTPases_membrane_traffic"/>
</dbReference>
<dbReference type="InterPro" id="IPR001806">
    <property type="entry name" value="Small_GTPase"/>
</dbReference>
<organism evidence="5 6">
    <name type="scientific">Carpediemonas membranifera</name>
    <dbReference type="NCBI Taxonomy" id="201153"/>
    <lineage>
        <taxon>Eukaryota</taxon>
        <taxon>Metamonada</taxon>
        <taxon>Carpediemonas-like organisms</taxon>
        <taxon>Carpediemonas</taxon>
    </lineage>
</organism>
<evidence type="ECO:0000313" key="5">
    <source>
        <dbReference type="EMBL" id="KAG9394882.1"/>
    </source>
</evidence>
<dbReference type="SMART" id="SM00176">
    <property type="entry name" value="RAN"/>
    <property type="match status" value="1"/>
</dbReference>
<dbReference type="PRINTS" id="PR00449">
    <property type="entry name" value="RASTRNSFRMNG"/>
</dbReference>
<comment type="similarity">
    <text evidence="1">Belongs to the small GTPase superfamily. Rab family.</text>
</comment>
<protein>
    <submittedName>
        <fullName evidence="5">Small GTPase superfamily</fullName>
    </submittedName>
</protein>
<dbReference type="Proteomes" id="UP000717585">
    <property type="component" value="Unassembled WGS sequence"/>
</dbReference>
<dbReference type="PROSITE" id="PS51420">
    <property type="entry name" value="RHO"/>
    <property type="match status" value="1"/>
</dbReference>
<evidence type="ECO:0000256" key="1">
    <source>
        <dbReference type="ARBA" id="ARBA00006270"/>
    </source>
</evidence>
<dbReference type="EMBL" id="JAHDYR010000012">
    <property type="protein sequence ID" value="KAG9394882.1"/>
    <property type="molecule type" value="Genomic_DNA"/>
</dbReference>
<dbReference type="PROSITE" id="PS51419">
    <property type="entry name" value="RAB"/>
    <property type="match status" value="1"/>
</dbReference>
<comment type="caution">
    <text evidence="5">The sequence shown here is derived from an EMBL/GenBank/DDBJ whole genome shotgun (WGS) entry which is preliminary data.</text>
</comment>
<dbReference type="Pfam" id="PF00071">
    <property type="entry name" value="Ras"/>
    <property type="match status" value="1"/>
</dbReference>
<name>A0A8J6E4S6_9EUKA</name>
<dbReference type="GO" id="GO:0005525">
    <property type="term" value="F:GTP binding"/>
    <property type="evidence" value="ECO:0007669"/>
    <property type="project" value="UniProtKB-KW"/>
</dbReference>
<dbReference type="InterPro" id="IPR027417">
    <property type="entry name" value="P-loop_NTPase"/>
</dbReference>
<dbReference type="SMART" id="SM00175">
    <property type="entry name" value="RAB"/>
    <property type="match status" value="1"/>
</dbReference>
<dbReference type="SMART" id="SM00174">
    <property type="entry name" value="RHO"/>
    <property type="match status" value="1"/>
</dbReference>
<evidence type="ECO:0000256" key="2">
    <source>
        <dbReference type="ARBA" id="ARBA00022741"/>
    </source>
</evidence>
<dbReference type="CDD" id="cd00154">
    <property type="entry name" value="Rab"/>
    <property type="match status" value="1"/>
</dbReference>
<dbReference type="SMART" id="SM00173">
    <property type="entry name" value="RAS"/>
    <property type="match status" value="1"/>
</dbReference>
<keyword evidence="2" id="KW-0547">Nucleotide-binding</keyword>
<dbReference type="SUPFAM" id="SSF52540">
    <property type="entry name" value="P-loop containing nucleoside triphosphate hydrolases"/>
    <property type="match status" value="1"/>
</dbReference>
<dbReference type="PANTHER" id="PTHR47979">
    <property type="entry name" value="DRAB11-RELATED"/>
    <property type="match status" value="1"/>
</dbReference>
<keyword evidence="4" id="KW-0449">Lipoprotein</keyword>
<reference evidence="5" key="1">
    <citation type="submission" date="2021-05" db="EMBL/GenBank/DDBJ databases">
        <title>A free-living protist that lacks canonical eukaryotic 1 DNA replication and segregation systems.</title>
        <authorList>
            <person name="Salas-Leiva D.E."/>
            <person name="Tromer E.C."/>
            <person name="Curtis B.A."/>
            <person name="Jerlstrom-Hultqvist J."/>
            <person name="Kolisko M."/>
            <person name="Yi Z."/>
            <person name="Salas-Leiva J.S."/>
            <person name="Gallot-Lavallee L."/>
            <person name="Kops G.J.P.L."/>
            <person name="Archibald J.M."/>
            <person name="Simpson A.G.B."/>
            <person name="Roger A.J."/>
        </authorList>
    </citation>
    <scope>NUCLEOTIDE SEQUENCE</scope>
    <source>
        <strain evidence="5">BICM</strain>
    </source>
</reference>
<sequence length="203" mass="22688">MGHSYLFKFILCGDTGVGKSSIFLRFAEDRFHFIHEVTIQGDLRSKVVDVDGKMTKLQVWDTAGQEQFRSMARNYFRSAVGVLVVYDVTRRESFQSIDAWVADVVEQSTARQNTPIIIIANKIDCVSQRVVTQEEGQRYASSKGYLYAEISARTRENVNESFVELARRVYERMASGLLSPDSEGSGIRLTDGLDASGSDGCSC</sequence>
<dbReference type="NCBIfam" id="TIGR00231">
    <property type="entry name" value="small_GTP"/>
    <property type="match status" value="1"/>
</dbReference>
<evidence type="ECO:0000256" key="4">
    <source>
        <dbReference type="ARBA" id="ARBA00023288"/>
    </source>
</evidence>
<dbReference type="InterPro" id="IPR005225">
    <property type="entry name" value="Small_GTP-bd"/>
</dbReference>
<keyword evidence="6" id="KW-1185">Reference proteome</keyword>
<dbReference type="AlphaFoldDB" id="A0A8J6E4S6"/>
<accession>A0A8J6E4S6</accession>
<proteinExistence type="inferred from homology"/>
<keyword evidence="3" id="KW-0342">GTP-binding</keyword>
<evidence type="ECO:0000313" key="6">
    <source>
        <dbReference type="Proteomes" id="UP000717585"/>
    </source>
</evidence>
<gene>
    <name evidence="5" type="ORF">J8273_0089</name>
</gene>
<dbReference type="FunFam" id="3.40.50.300:FF:001129">
    <property type="entry name" value="ras-related protein Rab-44 isoform X2"/>
    <property type="match status" value="1"/>
</dbReference>
<evidence type="ECO:0000256" key="3">
    <source>
        <dbReference type="ARBA" id="ARBA00023134"/>
    </source>
</evidence>
<dbReference type="OrthoDB" id="9989112at2759"/>
<dbReference type="GO" id="GO:0003924">
    <property type="term" value="F:GTPase activity"/>
    <property type="evidence" value="ECO:0007669"/>
    <property type="project" value="InterPro"/>
</dbReference>